<evidence type="ECO:0008006" key="3">
    <source>
        <dbReference type="Google" id="ProtNLM"/>
    </source>
</evidence>
<organism evidence="1 2">
    <name type="scientific">Litoribacter ruber</name>
    <dbReference type="NCBI Taxonomy" id="702568"/>
    <lineage>
        <taxon>Bacteria</taxon>
        <taxon>Pseudomonadati</taxon>
        <taxon>Bacteroidota</taxon>
        <taxon>Cytophagia</taxon>
        <taxon>Cytophagales</taxon>
        <taxon>Cyclobacteriaceae</taxon>
        <taxon>Litoribacter</taxon>
    </lineage>
</organism>
<gene>
    <name evidence="1" type="ORF">KI659_07595</name>
</gene>
<dbReference type="Proteomes" id="UP001319104">
    <property type="component" value="Unassembled WGS sequence"/>
</dbReference>
<protein>
    <recommendedName>
        <fullName evidence="3">MORN repeat variant</fullName>
    </recommendedName>
</protein>
<dbReference type="AlphaFoldDB" id="A0AAP2CFX0"/>
<comment type="caution">
    <text evidence="1">The sequence shown here is derived from an EMBL/GenBank/DDBJ whole genome shotgun (WGS) entry which is preliminary data.</text>
</comment>
<accession>A0AAP2CFX0</accession>
<reference evidence="1 2" key="1">
    <citation type="submission" date="2021-05" db="EMBL/GenBank/DDBJ databases">
        <authorList>
            <person name="Zhang Z.D."/>
            <person name="Osman G."/>
        </authorList>
    </citation>
    <scope>NUCLEOTIDE SEQUENCE [LARGE SCALE GENOMIC DNA]</scope>
    <source>
        <strain evidence="1 2">KCTC 32217</strain>
    </source>
</reference>
<dbReference type="RefSeq" id="WP_213944752.1">
    <property type="nucleotide sequence ID" value="NZ_JAHCMY010000003.1"/>
</dbReference>
<evidence type="ECO:0000313" key="2">
    <source>
        <dbReference type="Proteomes" id="UP001319104"/>
    </source>
</evidence>
<dbReference type="Gene3D" id="2.20.110.10">
    <property type="entry name" value="Histone H3 K4-specific methyltransferase SET7/9 N-terminal domain"/>
    <property type="match status" value="1"/>
</dbReference>
<dbReference type="SUPFAM" id="SSF82185">
    <property type="entry name" value="Histone H3 K4-specific methyltransferase SET7/9 N-terminal domain"/>
    <property type="match status" value="1"/>
</dbReference>
<sequence>MLDIKLKESEKEVLNSATNTLTYFFENGEIKAEGPYIQGRPEGEWKYYRESGELWKIGHYQSGLKHGPWVSFDKNGVEEFKLKYKNGKIAIR</sequence>
<keyword evidence="2" id="KW-1185">Reference proteome</keyword>
<dbReference type="EMBL" id="JAHCMY010000003">
    <property type="protein sequence ID" value="MBS9523876.1"/>
    <property type="molecule type" value="Genomic_DNA"/>
</dbReference>
<name>A0AAP2CFX0_9BACT</name>
<dbReference type="InterPro" id="IPR011652">
    <property type="entry name" value="MORN_2"/>
</dbReference>
<dbReference type="Pfam" id="PF07661">
    <property type="entry name" value="MORN_2"/>
    <property type="match status" value="3"/>
</dbReference>
<proteinExistence type="predicted"/>
<evidence type="ECO:0000313" key="1">
    <source>
        <dbReference type="EMBL" id="MBS9523876.1"/>
    </source>
</evidence>